<keyword evidence="2" id="KW-1185">Reference proteome</keyword>
<evidence type="ECO:0000313" key="2">
    <source>
        <dbReference type="Proteomes" id="UP001352852"/>
    </source>
</evidence>
<gene>
    <name evidence="1" type="ORF">CHARACLAT_025223</name>
</gene>
<dbReference type="Proteomes" id="UP001352852">
    <property type="component" value="Unassembled WGS sequence"/>
</dbReference>
<reference evidence="1 2" key="1">
    <citation type="submission" date="2021-06" db="EMBL/GenBank/DDBJ databases">
        <authorList>
            <person name="Palmer J.M."/>
        </authorList>
    </citation>
    <scope>NUCLEOTIDE SEQUENCE [LARGE SCALE GENOMIC DNA]</scope>
    <source>
        <strain evidence="1 2">CL_MEX2019</strain>
        <tissue evidence="1">Muscle</tissue>
    </source>
</reference>
<evidence type="ECO:0000313" key="1">
    <source>
        <dbReference type="EMBL" id="MED6288300.1"/>
    </source>
</evidence>
<protein>
    <submittedName>
        <fullName evidence="1">Uncharacterized protein</fullName>
    </submittedName>
</protein>
<dbReference type="EMBL" id="JAHUTJ010060264">
    <property type="protein sequence ID" value="MED6288300.1"/>
    <property type="molecule type" value="Genomic_DNA"/>
</dbReference>
<accession>A0ABU7EQC6</accession>
<proteinExistence type="predicted"/>
<name>A0ABU7EQC6_9TELE</name>
<sequence length="84" mass="9833">MDFCFDYCSAHSWHSVDELQELAALQRMFMCYRSAVRQCAAELIYLTGAEERFVRVTAPCWRSDLSEFFRSLIPRSDHTLSKDS</sequence>
<comment type="caution">
    <text evidence="1">The sequence shown here is derived from an EMBL/GenBank/DDBJ whole genome shotgun (WGS) entry which is preliminary data.</text>
</comment>
<organism evidence="1 2">
    <name type="scientific">Characodon lateralis</name>
    <dbReference type="NCBI Taxonomy" id="208331"/>
    <lineage>
        <taxon>Eukaryota</taxon>
        <taxon>Metazoa</taxon>
        <taxon>Chordata</taxon>
        <taxon>Craniata</taxon>
        <taxon>Vertebrata</taxon>
        <taxon>Euteleostomi</taxon>
        <taxon>Actinopterygii</taxon>
        <taxon>Neopterygii</taxon>
        <taxon>Teleostei</taxon>
        <taxon>Neoteleostei</taxon>
        <taxon>Acanthomorphata</taxon>
        <taxon>Ovalentaria</taxon>
        <taxon>Atherinomorphae</taxon>
        <taxon>Cyprinodontiformes</taxon>
        <taxon>Goodeidae</taxon>
        <taxon>Characodon</taxon>
    </lineage>
</organism>